<dbReference type="Gramene" id="HORVU.MOREX.r3.5HG0536330.1">
    <property type="protein sequence ID" value="HORVU.MOREX.r3.5HG0536330.1"/>
    <property type="gene ID" value="HORVU.MOREX.r3.5HG0536330"/>
</dbReference>
<reference evidence="3" key="3">
    <citation type="submission" date="2022-01" db="UniProtKB">
        <authorList>
            <consortium name="EnsemblPlants"/>
        </authorList>
    </citation>
    <scope>IDENTIFICATION</scope>
    <source>
        <strain evidence="3">subsp. vulgare</strain>
    </source>
</reference>
<evidence type="ECO:0000313" key="3">
    <source>
        <dbReference type="EnsemblPlants" id="HORVU.MOREX.r3.5HG0536330.1"/>
    </source>
</evidence>
<organism evidence="3 4">
    <name type="scientific">Hordeum vulgare subsp. vulgare</name>
    <name type="common">Domesticated barley</name>
    <dbReference type="NCBI Taxonomy" id="112509"/>
    <lineage>
        <taxon>Eukaryota</taxon>
        <taxon>Viridiplantae</taxon>
        <taxon>Streptophyta</taxon>
        <taxon>Embryophyta</taxon>
        <taxon>Tracheophyta</taxon>
        <taxon>Spermatophyta</taxon>
        <taxon>Magnoliopsida</taxon>
        <taxon>Liliopsida</taxon>
        <taxon>Poales</taxon>
        <taxon>Poaceae</taxon>
        <taxon>BOP clade</taxon>
        <taxon>Pooideae</taxon>
        <taxon>Triticodae</taxon>
        <taxon>Triticeae</taxon>
        <taxon>Hordeinae</taxon>
        <taxon>Hordeum</taxon>
    </lineage>
</organism>
<dbReference type="Pfam" id="PF00078">
    <property type="entry name" value="RVT_1"/>
    <property type="match status" value="1"/>
</dbReference>
<evidence type="ECO:0000313" key="4">
    <source>
        <dbReference type="Proteomes" id="UP000011116"/>
    </source>
</evidence>
<feature type="domain" description="Reverse transcriptase zinc-binding" evidence="2">
    <location>
        <begin position="532"/>
        <end position="614"/>
    </location>
</feature>
<dbReference type="EnsemblPlants" id="HORVU.MOREX.r3.5HG0536330.1">
    <property type="protein sequence ID" value="HORVU.MOREX.r3.5HG0536330.1"/>
    <property type="gene ID" value="HORVU.MOREX.r3.5HG0536330"/>
</dbReference>
<feature type="domain" description="Reverse transcriptase" evidence="1">
    <location>
        <begin position="66"/>
        <end position="216"/>
    </location>
</feature>
<evidence type="ECO:0008006" key="5">
    <source>
        <dbReference type="Google" id="ProtNLM"/>
    </source>
</evidence>
<dbReference type="SUPFAM" id="SSF56672">
    <property type="entry name" value="DNA/RNA polymerases"/>
    <property type="match status" value="1"/>
</dbReference>
<dbReference type="Pfam" id="PF13966">
    <property type="entry name" value="zf-RVT"/>
    <property type="match status" value="1"/>
</dbReference>
<dbReference type="PANTHER" id="PTHR33116">
    <property type="entry name" value="REVERSE TRANSCRIPTASE ZINC-BINDING DOMAIN-CONTAINING PROTEIN-RELATED-RELATED"/>
    <property type="match status" value="1"/>
</dbReference>
<dbReference type="AlphaFoldDB" id="A0A8I6Y068"/>
<dbReference type="PANTHER" id="PTHR33116:SF87">
    <property type="entry name" value="OS01G0158850 PROTEIN"/>
    <property type="match status" value="1"/>
</dbReference>
<reference evidence="4" key="1">
    <citation type="journal article" date="2012" name="Nature">
        <title>A physical, genetic and functional sequence assembly of the barley genome.</title>
        <authorList>
            <consortium name="The International Barley Genome Sequencing Consortium"/>
            <person name="Mayer K.F."/>
            <person name="Waugh R."/>
            <person name="Brown J.W."/>
            <person name="Schulman A."/>
            <person name="Langridge P."/>
            <person name="Platzer M."/>
            <person name="Fincher G.B."/>
            <person name="Muehlbauer G.J."/>
            <person name="Sato K."/>
            <person name="Close T.J."/>
            <person name="Wise R.P."/>
            <person name="Stein N."/>
        </authorList>
    </citation>
    <scope>NUCLEOTIDE SEQUENCE [LARGE SCALE GENOMIC DNA]</scope>
    <source>
        <strain evidence="4">cv. Morex</strain>
    </source>
</reference>
<dbReference type="CDD" id="cd01650">
    <property type="entry name" value="RT_nLTR_like"/>
    <property type="match status" value="1"/>
</dbReference>
<protein>
    <recommendedName>
        <fullName evidence="5">Reverse transcriptase domain-containing protein</fullName>
    </recommendedName>
</protein>
<name>A0A8I6Y068_HORVV</name>
<accession>A0A8I6Y068</accession>
<dbReference type="InterPro" id="IPR026960">
    <property type="entry name" value="RVT-Znf"/>
</dbReference>
<proteinExistence type="predicted"/>
<sequence>MKACSAPGPDGLPVIFFQRFWETVRPAIMPMFQEFYIGTLDIGRLNFGVITLIPKVVGASDIRQFCPITVINVVARIFAKVCATRLSPMAERIAHPLQSAFLKGRRIHDGILALHEIVHKVASKGLKGVFLKLDFQKAYERLDWSFLRLVMERRGFGDRWCSWIMQLVRSGNTAINIDGDVGPFFQVSRGVKQGDPISPLLFNLAVDALAGILDKAKLAGHIQGVEMSGLKINFDKSEVLVLGYSAKEQRRIADNLNCKLTALPISYLGMPLAESQILVSGFDPLVGRVVSRAEPWCGRFTSKGSKTVLISANLASLPMYMMGMYILPESVHSSFDKELARLFWQARDGRPKYHMLKWVDICLPKDRGGLGIPASRRMNVALMLRWVWRILQGDGGLWLQLLEAKYLQGRPLLACSLSTGSQFWKSIQNIKHDIRLGLRISVGNGAGTQFWLDPWLDGDPLRLRFPRLFAICGDPATLVAASAREDRWHVPFRRPLGPAEVQEWETLQEVVPLPVSSDRDYAVWSLSPSGNFSVGSAYLALCRTPVLPWLFSLSKAPLPLKIKIFVWQLLRDHLPSGTEVLKRHGPGNGTCPLCHVPKNGTHILFSCVAAQALWGFIREALGPEWEAHDLADFLQVRATQAGRKRRLFWLIFAALSWTLWTTRNKMVVESGCSSDMLLTHSSNFLPSYSSGIRSLGHGAEHVVTRAANI</sequence>
<dbReference type="Proteomes" id="UP000011116">
    <property type="component" value="Chromosome 5H"/>
</dbReference>
<dbReference type="InterPro" id="IPR043502">
    <property type="entry name" value="DNA/RNA_pol_sf"/>
</dbReference>
<evidence type="ECO:0000259" key="2">
    <source>
        <dbReference type="Pfam" id="PF13966"/>
    </source>
</evidence>
<evidence type="ECO:0000259" key="1">
    <source>
        <dbReference type="Pfam" id="PF00078"/>
    </source>
</evidence>
<dbReference type="SMR" id="A0A8I6Y068"/>
<dbReference type="InterPro" id="IPR000477">
    <property type="entry name" value="RT_dom"/>
</dbReference>
<reference evidence="3" key="2">
    <citation type="submission" date="2020-10" db="EMBL/GenBank/DDBJ databases">
        <authorList>
            <person name="Scholz U."/>
            <person name="Mascher M."/>
            <person name="Fiebig A."/>
        </authorList>
    </citation>
    <scope>NUCLEOTIDE SEQUENCE [LARGE SCALE GENOMIC DNA]</scope>
    <source>
        <strain evidence="3">cv. Morex</strain>
    </source>
</reference>
<keyword evidence="4" id="KW-1185">Reference proteome</keyword>